<evidence type="ECO:0000256" key="3">
    <source>
        <dbReference type="ARBA" id="ARBA00022801"/>
    </source>
</evidence>
<proteinExistence type="inferred from homology"/>
<dbReference type="GO" id="GO:0003723">
    <property type="term" value="F:RNA binding"/>
    <property type="evidence" value="ECO:0007669"/>
    <property type="project" value="UniProtKB-UniRule"/>
</dbReference>
<dbReference type="GO" id="GO:0016787">
    <property type="term" value="F:hydrolase activity"/>
    <property type="evidence" value="ECO:0007669"/>
    <property type="project" value="UniProtKB-KW"/>
</dbReference>
<dbReference type="EC" id="3.1.-.-" evidence="5 6"/>
<dbReference type="SUPFAM" id="SSF109604">
    <property type="entry name" value="HD-domain/PDEase-like"/>
    <property type="match status" value="1"/>
</dbReference>
<dbReference type="InterPro" id="IPR003607">
    <property type="entry name" value="HD/PDEase_dom"/>
</dbReference>
<gene>
    <name evidence="5" type="primary">rny</name>
    <name evidence="9" type="ORF">FC56_GL001431</name>
</gene>
<dbReference type="InterPro" id="IPR006674">
    <property type="entry name" value="HD_domain"/>
</dbReference>
<evidence type="ECO:0000256" key="7">
    <source>
        <dbReference type="SAM" id="Coils"/>
    </source>
</evidence>
<evidence type="ECO:0000256" key="4">
    <source>
        <dbReference type="ARBA" id="ARBA00022884"/>
    </source>
</evidence>
<dbReference type="HAMAP" id="MF_00335">
    <property type="entry name" value="RNase_Y"/>
    <property type="match status" value="1"/>
</dbReference>
<dbReference type="SMART" id="SM00471">
    <property type="entry name" value="HDc"/>
    <property type="match status" value="1"/>
</dbReference>
<evidence type="ECO:0000256" key="5">
    <source>
        <dbReference type="HAMAP-Rule" id="MF_00335"/>
    </source>
</evidence>
<sequence>MLYLGLLILIVLSGTLGAYLQTKKQRAEIAAARLQAAKIKQDGESKGAQKAKQILAKNAEQTANYQQNINDELDSFALDNQTRQDRINQREKALVAARSHLDETAERLNAERDELNEAKQQIENTKINADELVTKRTDTLEAQAQLKVAEAQHQILSDLNQQLQQEQQANLRFQREDDESNVAKMSKLLATDAIQRGPVDFPREHTEHTVSIPEADVRQKLLDHDEQMLRHLEAVTGTDLIFDPTAETELEIVTGDPLRREEARVALTNLVVGHQWNTLAIEKAINDARQTVINELHHTGESVAVKLHIGWMHPDLMKLVGRLKFRTSYGQNVLNHSIEVAQMAGVLAAELGVDEQLARRAGLLHDIGKAIDRNIEGTHVELGVRLTELYGEDPAIINAIAAHHGDTEATSPIAALVEAGDSVSGGRPGARSESAEEYINRLRSLEQIANKQPGVKESYAIQAGREIRIIVDPRKIDDQANQSLTEEVRDEIESELTYPGKIKVTTVRDFRTTAYVGAEKKSKQKKRA</sequence>
<keyword evidence="1 5" id="KW-0540">Nuclease</keyword>
<dbReference type="InterPro" id="IPR006675">
    <property type="entry name" value="HDIG_dom"/>
</dbReference>
<dbReference type="GO" id="GO:0005886">
    <property type="term" value="C:plasma membrane"/>
    <property type="evidence" value="ECO:0007669"/>
    <property type="project" value="UniProtKB-UniRule"/>
</dbReference>
<dbReference type="PANTHER" id="PTHR35795:SF1">
    <property type="entry name" value="BIS(5'-NUCLEOSYL)-TETRAPHOSPHATASE, SYMMETRICAL"/>
    <property type="match status" value="1"/>
</dbReference>
<dbReference type="RefSeq" id="WP_147649653.1">
    <property type="nucleotide sequence ID" value="NZ_AYZR01000004.1"/>
</dbReference>
<dbReference type="NCBIfam" id="TIGR03319">
    <property type="entry name" value="RNase_Y"/>
    <property type="match status" value="1"/>
</dbReference>
<feature type="coiled-coil region" evidence="7">
    <location>
        <begin position="98"/>
        <end position="176"/>
    </location>
</feature>
<dbReference type="Pfam" id="PF01966">
    <property type="entry name" value="HD"/>
    <property type="match status" value="1"/>
</dbReference>
<keyword evidence="7" id="KW-0175">Coiled coil</keyword>
<keyword evidence="3 5" id="KW-0378">Hydrolase</keyword>
<dbReference type="CDD" id="cd00077">
    <property type="entry name" value="HDc"/>
    <property type="match status" value="1"/>
</dbReference>
<name>A0A0R2CSX2_9LACO</name>
<organism evidence="9 10">
    <name type="scientific">Lentilactobacillus senioris DSM 24302 = JCM 17472</name>
    <dbReference type="NCBI Taxonomy" id="1423802"/>
    <lineage>
        <taxon>Bacteria</taxon>
        <taxon>Bacillati</taxon>
        <taxon>Bacillota</taxon>
        <taxon>Bacilli</taxon>
        <taxon>Lactobacillales</taxon>
        <taxon>Lactobacillaceae</taxon>
        <taxon>Lentilactobacillus</taxon>
    </lineage>
</organism>
<feature type="domain" description="HD" evidence="8">
    <location>
        <begin position="333"/>
        <end position="426"/>
    </location>
</feature>
<keyword evidence="2 5" id="KW-0255">Endonuclease</keyword>
<dbReference type="STRING" id="1423802.FC56_GL001431"/>
<dbReference type="PATRIC" id="fig|1423802.4.peg.1449"/>
<evidence type="ECO:0000256" key="2">
    <source>
        <dbReference type="ARBA" id="ARBA00022759"/>
    </source>
</evidence>
<dbReference type="InterPro" id="IPR022711">
    <property type="entry name" value="RNase_Y_N"/>
</dbReference>
<dbReference type="PANTHER" id="PTHR35795">
    <property type="entry name" value="SLR1885 PROTEIN"/>
    <property type="match status" value="1"/>
</dbReference>
<dbReference type="GO" id="GO:0004521">
    <property type="term" value="F:RNA endonuclease activity"/>
    <property type="evidence" value="ECO:0007669"/>
    <property type="project" value="UniProtKB-UniRule"/>
</dbReference>
<keyword evidence="4 5" id="KW-0694">RNA-binding</keyword>
<dbReference type="Pfam" id="PF12072">
    <property type="entry name" value="RNase_Y_N"/>
    <property type="match status" value="1"/>
</dbReference>
<keyword evidence="10" id="KW-1185">Reference proteome</keyword>
<evidence type="ECO:0000256" key="6">
    <source>
        <dbReference type="NCBIfam" id="TIGR03319"/>
    </source>
</evidence>
<dbReference type="GO" id="GO:0006402">
    <property type="term" value="P:mRNA catabolic process"/>
    <property type="evidence" value="ECO:0007669"/>
    <property type="project" value="UniProtKB-UniRule"/>
</dbReference>
<comment type="caution">
    <text evidence="9">The sequence shown here is derived from an EMBL/GenBank/DDBJ whole genome shotgun (WGS) entry which is preliminary data.</text>
</comment>
<dbReference type="Gene3D" id="1.10.3210.10">
    <property type="entry name" value="Hypothetical protein af1432"/>
    <property type="match status" value="1"/>
</dbReference>
<evidence type="ECO:0000313" key="10">
    <source>
        <dbReference type="Proteomes" id="UP000051256"/>
    </source>
</evidence>
<evidence type="ECO:0000313" key="9">
    <source>
        <dbReference type="EMBL" id="KRM94474.1"/>
    </source>
</evidence>
<dbReference type="NCBIfam" id="TIGR00277">
    <property type="entry name" value="HDIG"/>
    <property type="match status" value="1"/>
</dbReference>
<dbReference type="Proteomes" id="UP000051256">
    <property type="component" value="Unassembled WGS sequence"/>
</dbReference>
<protein>
    <recommendedName>
        <fullName evidence="5 6">Ribonuclease Y</fullName>
        <shortName evidence="5">RNase Y</shortName>
        <ecNumber evidence="5 6">3.1.-.-</ecNumber>
    </recommendedName>
</protein>
<evidence type="ECO:0000256" key="1">
    <source>
        <dbReference type="ARBA" id="ARBA00022722"/>
    </source>
</evidence>
<comment type="function">
    <text evidence="5">Endoribonuclease that initiates mRNA decay.</text>
</comment>
<comment type="similarity">
    <text evidence="5">Belongs to the RNase Y family.</text>
</comment>
<dbReference type="InterPro" id="IPR051094">
    <property type="entry name" value="Diverse_Catalytic_Enzymes"/>
</dbReference>
<accession>A0A0R2CSX2</accession>
<reference evidence="9 10" key="1">
    <citation type="journal article" date="2015" name="Genome Announc.">
        <title>Expanding the biotechnology potential of lactobacilli through comparative genomics of 213 strains and associated genera.</title>
        <authorList>
            <person name="Sun Z."/>
            <person name="Harris H.M."/>
            <person name="McCann A."/>
            <person name="Guo C."/>
            <person name="Argimon S."/>
            <person name="Zhang W."/>
            <person name="Yang X."/>
            <person name="Jeffery I.B."/>
            <person name="Cooney J.C."/>
            <person name="Kagawa T.F."/>
            <person name="Liu W."/>
            <person name="Song Y."/>
            <person name="Salvetti E."/>
            <person name="Wrobel A."/>
            <person name="Rasinkangas P."/>
            <person name="Parkhill J."/>
            <person name="Rea M.C."/>
            <person name="O'Sullivan O."/>
            <person name="Ritari J."/>
            <person name="Douillard F.P."/>
            <person name="Paul Ross R."/>
            <person name="Yang R."/>
            <person name="Briner A.E."/>
            <person name="Felis G.E."/>
            <person name="de Vos W.M."/>
            <person name="Barrangou R."/>
            <person name="Klaenhammer T.R."/>
            <person name="Caufield P.W."/>
            <person name="Cui Y."/>
            <person name="Zhang H."/>
            <person name="O'Toole P.W."/>
        </authorList>
    </citation>
    <scope>NUCLEOTIDE SEQUENCE [LARGE SCALE GENOMIC DNA]</scope>
    <source>
        <strain evidence="9 10">DSM 24302</strain>
    </source>
</reference>
<evidence type="ECO:0000259" key="8">
    <source>
        <dbReference type="PROSITE" id="PS51831"/>
    </source>
</evidence>
<dbReference type="EMBL" id="AYZR01000004">
    <property type="protein sequence ID" value="KRM94474.1"/>
    <property type="molecule type" value="Genomic_DNA"/>
</dbReference>
<dbReference type="AlphaFoldDB" id="A0A0R2CSX2"/>
<dbReference type="InterPro" id="IPR017705">
    <property type="entry name" value="Ribonuclease_Y"/>
</dbReference>
<dbReference type="PROSITE" id="PS51831">
    <property type="entry name" value="HD"/>
    <property type="match status" value="1"/>
</dbReference>